<dbReference type="Proteomes" id="UP000324748">
    <property type="component" value="Unassembled WGS sequence"/>
</dbReference>
<sequence length="174" mass="19447">MHASNDSQYNKIPECQGSLITEQTASISLAEMVVSKAAQSQRARRAIESEEKIQLQRSRVQKPKRLRQPKVPPIEIVDEGQPVPVEDDEPTVVVVQAVHSTQLAQWSTPSSPSRFIPHNQLSGHHHPSLVNTSNNNNTNTNTNTNTTTNTNTNTNININNNQQFHYLSRIIVKP</sequence>
<feature type="compositionally biased region" description="Basic residues" evidence="1">
    <location>
        <begin position="59"/>
        <end position="68"/>
    </location>
</feature>
<proteinExistence type="predicted"/>
<reference evidence="2 3" key="1">
    <citation type="submission" date="2019-05" db="EMBL/GenBank/DDBJ databases">
        <title>Emergence of the Ug99 lineage of the wheat stem rust pathogen through somatic hybridization.</title>
        <authorList>
            <person name="Li F."/>
            <person name="Upadhyaya N.M."/>
            <person name="Sperschneider J."/>
            <person name="Matny O."/>
            <person name="Nguyen-Phuc H."/>
            <person name="Mago R."/>
            <person name="Raley C."/>
            <person name="Miller M.E."/>
            <person name="Silverstein K.A.T."/>
            <person name="Henningsen E."/>
            <person name="Hirsch C.D."/>
            <person name="Visser B."/>
            <person name="Pretorius Z.A."/>
            <person name="Steffenson B.J."/>
            <person name="Schwessinger B."/>
            <person name="Dodds P.N."/>
            <person name="Figueroa M."/>
        </authorList>
    </citation>
    <scope>NUCLEOTIDE SEQUENCE [LARGE SCALE GENOMIC DNA]</scope>
    <source>
        <strain evidence="2">21-0</strain>
    </source>
</reference>
<name>A0A5B0PIQ1_PUCGR</name>
<dbReference type="AlphaFoldDB" id="A0A5B0PIQ1"/>
<keyword evidence="3" id="KW-1185">Reference proteome</keyword>
<feature type="region of interest" description="Disordered" evidence="1">
    <location>
        <begin position="47"/>
        <end position="85"/>
    </location>
</feature>
<protein>
    <submittedName>
        <fullName evidence="2">Uncharacterized protein</fullName>
    </submittedName>
</protein>
<accession>A0A5B0PIQ1</accession>
<evidence type="ECO:0000313" key="3">
    <source>
        <dbReference type="Proteomes" id="UP000324748"/>
    </source>
</evidence>
<feature type="compositionally biased region" description="Low complexity" evidence="1">
    <location>
        <begin position="131"/>
        <end position="154"/>
    </location>
</feature>
<evidence type="ECO:0000313" key="2">
    <source>
        <dbReference type="EMBL" id="KAA1101071.1"/>
    </source>
</evidence>
<gene>
    <name evidence="2" type="ORF">PGT21_006123</name>
</gene>
<organism evidence="2 3">
    <name type="scientific">Puccinia graminis f. sp. tritici</name>
    <dbReference type="NCBI Taxonomy" id="56615"/>
    <lineage>
        <taxon>Eukaryota</taxon>
        <taxon>Fungi</taxon>
        <taxon>Dikarya</taxon>
        <taxon>Basidiomycota</taxon>
        <taxon>Pucciniomycotina</taxon>
        <taxon>Pucciniomycetes</taxon>
        <taxon>Pucciniales</taxon>
        <taxon>Pucciniaceae</taxon>
        <taxon>Puccinia</taxon>
    </lineage>
</organism>
<comment type="caution">
    <text evidence="2">The sequence shown here is derived from an EMBL/GenBank/DDBJ whole genome shotgun (WGS) entry which is preliminary data.</text>
</comment>
<dbReference type="EMBL" id="VSWC01000053">
    <property type="protein sequence ID" value="KAA1101071.1"/>
    <property type="molecule type" value="Genomic_DNA"/>
</dbReference>
<evidence type="ECO:0000256" key="1">
    <source>
        <dbReference type="SAM" id="MobiDB-lite"/>
    </source>
</evidence>
<feature type="region of interest" description="Disordered" evidence="1">
    <location>
        <begin position="119"/>
        <end position="154"/>
    </location>
</feature>